<accession>F9WYE5</accession>
<dbReference type="eggNOG" id="ENOG502QPK1">
    <property type="taxonomic scope" value="Eukaryota"/>
</dbReference>
<evidence type="ECO:0000256" key="5">
    <source>
        <dbReference type="SAM" id="MobiDB-lite"/>
    </source>
</evidence>
<feature type="transmembrane region" description="Helical" evidence="6">
    <location>
        <begin position="145"/>
        <end position="164"/>
    </location>
</feature>
<dbReference type="Gene3D" id="1.20.1250.20">
    <property type="entry name" value="MFS general substrate transporter like domains"/>
    <property type="match status" value="1"/>
</dbReference>
<dbReference type="InterPro" id="IPR020846">
    <property type="entry name" value="MFS_dom"/>
</dbReference>
<dbReference type="GO" id="GO:0005886">
    <property type="term" value="C:plasma membrane"/>
    <property type="evidence" value="ECO:0007669"/>
    <property type="project" value="TreeGrafter"/>
</dbReference>
<proteinExistence type="predicted"/>
<comment type="subcellular location">
    <subcellularLocation>
        <location evidence="1">Membrane</location>
        <topology evidence="1">Multi-pass membrane protein</topology>
    </subcellularLocation>
</comment>
<dbReference type="OrthoDB" id="5296287at2759"/>
<dbReference type="InParanoid" id="F9WYE5"/>
<feature type="domain" description="Major facilitator superfamily (MFS) profile" evidence="7">
    <location>
        <begin position="51"/>
        <end position="468"/>
    </location>
</feature>
<dbReference type="FunCoup" id="F9WYE5">
    <property type="interactions" value="15"/>
</dbReference>
<dbReference type="PROSITE" id="PS50850">
    <property type="entry name" value="MFS"/>
    <property type="match status" value="1"/>
</dbReference>
<feature type="transmembrane region" description="Helical" evidence="6">
    <location>
        <begin position="173"/>
        <end position="194"/>
    </location>
</feature>
<evidence type="ECO:0000313" key="9">
    <source>
        <dbReference type="Proteomes" id="UP000008062"/>
    </source>
</evidence>
<dbReference type="InterPro" id="IPR036259">
    <property type="entry name" value="MFS_trans_sf"/>
</dbReference>
<dbReference type="Pfam" id="PF00083">
    <property type="entry name" value="Sugar_tr"/>
    <property type="match status" value="1"/>
</dbReference>
<dbReference type="GeneID" id="13395418"/>
<dbReference type="GO" id="GO:0015355">
    <property type="term" value="F:secondary active monocarboxylate transmembrane transporter activity"/>
    <property type="evidence" value="ECO:0007669"/>
    <property type="project" value="TreeGrafter"/>
</dbReference>
<feature type="transmembrane region" description="Helical" evidence="6">
    <location>
        <begin position="269"/>
        <end position="289"/>
    </location>
</feature>
<keyword evidence="9" id="KW-1185">Reference proteome</keyword>
<evidence type="ECO:0000256" key="1">
    <source>
        <dbReference type="ARBA" id="ARBA00004141"/>
    </source>
</evidence>
<feature type="transmembrane region" description="Helical" evidence="6">
    <location>
        <begin position="309"/>
        <end position="329"/>
    </location>
</feature>
<dbReference type="InterPro" id="IPR005828">
    <property type="entry name" value="MFS_sugar_transport-like"/>
</dbReference>
<dbReference type="CDD" id="cd17316">
    <property type="entry name" value="MFS_SV2_like"/>
    <property type="match status" value="1"/>
</dbReference>
<evidence type="ECO:0000259" key="7">
    <source>
        <dbReference type="PROSITE" id="PS50850"/>
    </source>
</evidence>
<evidence type="ECO:0000256" key="6">
    <source>
        <dbReference type="SAM" id="Phobius"/>
    </source>
</evidence>
<dbReference type="GO" id="GO:0035879">
    <property type="term" value="P:plasma membrane lactate transport"/>
    <property type="evidence" value="ECO:0007669"/>
    <property type="project" value="TreeGrafter"/>
</dbReference>
<gene>
    <name evidence="8" type="ORF">MYCGRDRAFT_32600</name>
</gene>
<dbReference type="Proteomes" id="UP000008062">
    <property type="component" value="Chromosome 1"/>
</dbReference>
<dbReference type="AlphaFoldDB" id="F9WYE5"/>
<dbReference type="EMBL" id="CM001196">
    <property type="protein sequence ID" value="EGP92020.1"/>
    <property type="molecule type" value="Genomic_DNA"/>
</dbReference>
<dbReference type="OMA" id="YHAVMTW"/>
<dbReference type="HOGENOM" id="CLU_001265_46_1_1"/>
<dbReference type="KEGG" id="ztr:MYCGRDRAFT_32600"/>
<reference evidence="8 9" key="1">
    <citation type="journal article" date="2011" name="PLoS Genet.">
        <title>Finished genome of the fungal wheat pathogen Mycosphaerella graminicola reveals dispensome structure, chromosome plasticity, and stealth pathogenesis.</title>
        <authorList>
            <person name="Goodwin S.B."/>
            <person name="Ben M'barek S."/>
            <person name="Dhillon B."/>
            <person name="Wittenberg A.H.J."/>
            <person name="Crane C.F."/>
            <person name="Hane J.K."/>
            <person name="Foster A.J."/>
            <person name="Van der Lee T.A.J."/>
            <person name="Grimwood J."/>
            <person name="Aerts A."/>
            <person name="Antoniw J."/>
            <person name="Bailey A."/>
            <person name="Bluhm B."/>
            <person name="Bowler J."/>
            <person name="Bristow J."/>
            <person name="van der Burgt A."/>
            <person name="Canto-Canche B."/>
            <person name="Churchill A.C.L."/>
            <person name="Conde-Ferraez L."/>
            <person name="Cools H.J."/>
            <person name="Coutinho P.M."/>
            <person name="Csukai M."/>
            <person name="Dehal P."/>
            <person name="De Wit P."/>
            <person name="Donzelli B."/>
            <person name="van de Geest H.C."/>
            <person name="van Ham R.C.H.J."/>
            <person name="Hammond-Kosack K.E."/>
            <person name="Henrissat B."/>
            <person name="Kilian A."/>
            <person name="Kobayashi A.K."/>
            <person name="Koopmann E."/>
            <person name="Kourmpetis Y."/>
            <person name="Kuzniar A."/>
            <person name="Lindquist E."/>
            <person name="Lombard V."/>
            <person name="Maliepaard C."/>
            <person name="Martins N."/>
            <person name="Mehrabi R."/>
            <person name="Nap J.P.H."/>
            <person name="Ponomarenko A."/>
            <person name="Rudd J.J."/>
            <person name="Salamov A."/>
            <person name="Schmutz J."/>
            <person name="Schouten H.J."/>
            <person name="Shapiro H."/>
            <person name="Stergiopoulos I."/>
            <person name="Torriani S.F.F."/>
            <person name="Tu H."/>
            <person name="de Vries R.P."/>
            <person name="Waalwijk C."/>
            <person name="Ware S.B."/>
            <person name="Wiebenga A."/>
            <person name="Zwiers L.-H."/>
            <person name="Oliver R.P."/>
            <person name="Grigoriev I.V."/>
            <person name="Kema G.H.J."/>
        </authorList>
    </citation>
    <scope>NUCLEOTIDE SEQUENCE [LARGE SCALE GENOMIC DNA]</scope>
    <source>
        <strain evidence="9">CBS 115943 / IPO323</strain>
    </source>
</reference>
<feature type="transmembrane region" description="Helical" evidence="6">
    <location>
        <begin position="442"/>
        <end position="463"/>
    </location>
</feature>
<dbReference type="RefSeq" id="XP_003857044.1">
    <property type="nucleotide sequence ID" value="XM_003856996.1"/>
</dbReference>
<evidence type="ECO:0000313" key="8">
    <source>
        <dbReference type="EMBL" id="EGP92020.1"/>
    </source>
</evidence>
<keyword evidence="3 6" id="KW-1133">Transmembrane helix</keyword>
<protein>
    <submittedName>
        <fullName evidence="8">MFS transporter</fullName>
    </submittedName>
</protein>
<feature type="transmembrane region" description="Helical" evidence="6">
    <location>
        <begin position="206"/>
        <end position="224"/>
    </location>
</feature>
<feature type="transmembrane region" description="Helical" evidence="6">
    <location>
        <begin position="336"/>
        <end position="354"/>
    </location>
</feature>
<evidence type="ECO:0000256" key="2">
    <source>
        <dbReference type="ARBA" id="ARBA00022692"/>
    </source>
</evidence>
<dbReference type="PANTHER" id="PTHR23508">
    <property type="entry name" value="CARBOXYLIC ACID TRANSPORTER PROTEIN HOMOLOG"/>
    <property type="match status" value="1"/>
</dbReference>
<dbReference type="PANTHER" id="PTHR23508:SF10">
    <property type="entry name" value="CARBOXYLIC ACID TRANSPORTER PROTEIN HOMOLOG"/>
    <property type="match status" value="1"/>
</dbReference>
<keyword evidence="4 6" id="KW-0472">Membrane</keyword>
<feature type="compositionally biased region" description="Basic and acidic residues" evidence="5">
    <location>
        <begin position="516"/>
        <end position="525"/>
    </location>
</feature>
<evidence type="ECO:0000256" key="4">
    <source>
        <dbReference type="ARBA" id="ARBA00023136"/>
    </source>
</evidence>
<organism evidence="8 9">
    <name type="scientific">Zymoseptoria tritici (strain CBS 115943 / IPO323)</name>
    <name type="common">Speckled leaf blotch fungus</name>
    <name type="synonym">Septoria tritici</name>
    <dbReference type="NCBI Taxonomy" id="336722"/>
    <lineage>
        <taxon>Eukaryota</taxon>
        <taxon>Fungi</taxon>
        <taxon>Dikarya</taxon>
        <taxon>Ascomycota</taxon>
        <taxon>Pezizomycotina</taxon>
        <taxon>Dothideomycetes</taxon>
        <taxon>Dothideomycetidae</taxon>
        <taxon>Mycosphaerellales</taxon>
        <taxon>Mycosphaerellaceae</taxon>
        <taxon>Zymoseptoria</taxon>
    </lineage>
</organism>
<sequence length="536" mass="59322">MRNYMEAGWFYSGHQIRRYFSTRLTSLRPPRAALKNPWEIVRELDGHQWAMFGVSFAAWTWDAFDFFTVGLCVTEIAEDFGELPSAITWGITITLMLRSVGALISGSIGDRYGRKWIMIANLSLFIILELCSGFCNTLPQLLGVRALYGICMGGLLGPAVATALEDLPYDARGILGALFHQGYAFGYILAALFYRAFVPTYGWRSLFWFGAGPPVLIIAWRLYLPETNSFQVLKAAREDEYEKGVRNGSRFSGLRAFLDEANKTFRDNWVLFVFMVMLMTAFNCLTHGGDLYPTFLKIQAEAGPTQVTIVTFIGQVGSILGSTTAGWFSTFAGRRLTMMVCCVMGGALVAPYVLLRGDRLIAVTISALSQPYRFVQLLTSPVWGPVPVYLVELSPYALRTFFYGVTYQLGNLASAASATIEAKIGERFPLPPSPDGKKRFDYGKVIGIYMGISFVVIMILVFLGPEMTQKERDEEASVVLKLEEVRVNGRSLTEMGRRGKTTAGDTASSSGSEEGMAEKRVRVGKSEAAAARIEDV</sequence>
<feature type="transmembrane region" description="Helical" evidence="6">
    <location>
        <begin position="86"/>
        <end position="104"/>
    </location>
</feature>
<dbReference type="SUPFAM" id="SSF103473">
    <property type="entry name" value="MFS general substrate transporter"/>
    <property type="match status" value="1"/>
</dbReference>
<evidence type="ECO:0000256" key="3">
    <source>
        <dbReference type="ARBA" id="ARBA00022989"/>
    </source>
</evidence>
<feature type="region of interest" description="Disordered" evidence="5">
    <location>
        <begin position="491"/>
        <end position="536"/>
    </location>
</feature>
<name>F9WYE5_ZYMTI</name>
<keyword evidence="2 6" id="KW-0812">Transmembrane</keyword>
<feature type="transmembrane region" description="Helical" evidence="6">
    <location>
        <begin position="116"/>
        <end position="139"/>
    </location>
</feature>